<dbReference type="PANTHER" id="PTHR44757">
    <property type="entry name" value="DIGUANYLATE CYCLASE DGCP"/>
    <property type="match status" value="1"/>
</dbReference>
<dbReference type="PROSITE" id="PS50924">
    <property type="entry name" value="MHYT"/>
    <property type="match status" value="1"/>
</dbReference>
<feature type="domain" description="EAL" evidence="3">
    <location>
        <begin position="572"/>
        <end position="826"/>
    </location>
</feature>
<accession>A0AAU7KIP8</accession>
<feature type="domain" description="MHYT" evidence="5">
    <location>
        <begin position="19"/>
        <end position="215"/>
    </location>
</feature>
<evidence type="ECO:0000259" key="2">
    <source>
        <dbReference type="PROSITE" id="PS50112"/>
    </source>
</evidence>
<dbReference type="PROSITE" id="PS50112">
    <property type="entry name" value="PAS"/>
    <property type="match status" value="1"/>
</dbReference>
<organism evidence="6">
    <name type="scientific">Halomonas sp. RT37</name>
    <dbReference type="NCBI Taxonomy" id="2950872"/>
    <lineage>
        <taxon>Bacteria</taxon>
        <taxon>Pseudomonadati</taxon>
        <taxon>Pseudomonadota</taxon>
        <taxon>Gammaproteobacteria</taxon>
        <taxon>Oceanospirillales</taxon>
        <taxon>Halomonadaceae</taxon>
        <taxon>Halomonas</taxon>
    </lineage>
</organism>
<dbReference type="CDD" id="cd01949">
    <property type="entry name" value="GGDEF"/>
    <property type="match status" value="1"/>
</dbReference>
<dbReference type="Gene3D" id="3.30.450.20">
    <property type="entry name" value="PAS domain"/>
    <property type="match status" value="1"/>
</dbReference>
<gene>
    <name evidence="6" type="ORF">NFG58_01070</name>
</gene>
<dbReference type="EMBL" id="CP098827">
    <property type="protein sequence ID" value="XBO71347.1"/>
    <property type="molecule type" value="Genomic_DNA"/>
</dbReference>
<dbReference type="AlphaFoldDB" id="A0AAU7KIP8"/>
<keyword evidence="1" id="KW-0472">Membrane</keyword>
<feature type="transmembrane region" description="Helical" evidence="1">
    <location>
        <begin position="122"/>
        <end position="142"/>
    </location>
</feature>
<dbReference type="Pfam" id="PF00563">
    <property type="entry name" value="EAL"/>
    <property type="match status" value="1"/>
</dbReference>
<feature type="transmembrane region" description="Helical" evidence="1">
    <location>
        <begin position="232"/>
        <end position="254"/>
    </location>
</feature>
<dbReference type="InterPro" id="IPR000160">
    <property type="entry name" value="GGDEF_dom"/>
</dbReference>
<dbReference type="SMART" id="SM00052">
    <property type="entry name" value="EAL"/>
    <property type="match status" value="1"/>
</dbReference>
<dbReference type="SMART" id="SM00267">
    <property type="entry name" value="GGDEF"/>
    <property type="match status" value="1"/>
</dbReference>
<dbReference type="InterPro" id="IPR000014">
    <property type="entry name" value="PAS"/>
</dbReference>
<feature type="transmembrane region" description="Helical" evidence="1">
    <location>
        <begin position="20"/>
        <end position="45"/>
    </location>
</feature>
<dbReference type="NCBIfam" id="TIGR00229">
    <property type="entry name" value="sensory_box"/>
    <property type="match status" value="1"/>
</dbReference>
<sequence length="839" mass="92430">MPPIFITYPQVAQAIQGAHTPWLVVLSCLVALVSVYSAMAVGERVHSARWQHRRRAWWLAGGTMMGLGIWSMHFTGMLAYRQPFPAHHGLWLTLASLLPAVVAGLIAVAAMARRGLSTTRKIIAGCLLGLGIATMHYTGMAAMEAPASMRFAPIPLLLSLVISLPFGIASIYSFHASRHLPRVQGIRLGSLLAAVFAALAICSMHYSAMMAVYFLPDPGWQATTPMAHHGSLLATAVAVLAFLFALTTLVTVLVDRRLQDSAMRMQVSRRQLVDVIESMHDGVVLLDQRARMIMCNHAFETLTGVPHTDLQGHSMLKLNTLLRLDQHRSQVLRSLRENGAWIGDVEVRHRQDRRFPARLSINRVRADEDGSGHFVATLSDTSAHHDAQQHIRYQAYHDGLTTLPNRSSLQERIHALQLASDISGRHIMLLLVDIDNFKGINDALGQATGDRLLKALAARLRPWARQANDLARLSSNEFALLYDGLSVSPENAMGQAREKARSVLESLNGDYSLAGERHSCRVSGGYLLFRGGDLGVSELLKRAGLALLESKSEAAQRPCAFEASMVERLNARLRLERQLKDAVVGEQLRQYLQPQVDHQGTITGAEVLLRWEHPELGLVSPNAFISLAEDTGQIIELGNWVLRKTCELLADWQHDPHRSAWTLSVNVSAREFQRADFVTGVERALTDTGAPASQLTLELTESLMLGEAYPVIDTLTHLRTLGVRFAIDDFGTGYSSLAYLKRLPLDSLKIDVAFVRDLTDDPTAAPIAQTIIALAQTLQLGVIAEGVETVEQQKRLLELGCRSFQGYLYSKPLPLHQFLALSSRRRLPVDGSAIPLLQG</sequence>
<evidence type="ECO:0000313" key="6">
    <source>
        <dbReference type="EMBL" id="XBO71347.1"/>
    </source>
</evidence>
<evidence type="ECO:0000259" key="5">
    <source>
        <dbReference type="PROSITE" id="PS50924"/>
    </source>
</evidence>
<dbReference type="Pfam" id="PF13426">
    <property type="entry name" value="PAS_9"/>
    <property type="match status" value="1"/>
</dbReference>
<dbReference type="InterPro" id="IPR029787">
    <property type="entry name" value="Nucleotide_cyclase"/>
</dbReference>
<feature type="domain" description="PAS" evidence="2">
    <location>
        <begin position="268"/>
        <end position="316"/>
    </location>
</feature>
<dbReference type="PROSITE" id="PS50883">
    <property type="entry name" value="EAL"/>
    <property type="match status" value="1"/>
</dbReference>
<dbReference type="InterPro" id="IPR052155">
    <property type="entry name" value="Biofilm_reg_signaling"/>
</dbReference>
<dbReference type="PROSITE" id="PS50887">
    <property type="entry name" value="GGDEF"/>
    <property type="match status" value="1"/>
</dbReference>
<dbReference type="Pfam" id="PF03707">
    <property type="entry name" value="MHYT"/>
    <property type="match status" value="2"/>
</dbReference>
<dbReference type="Pfam" id="PF00990">
    <property type="entry name" value="GGDEF"/>
    <property type="match status" value="1"/>
</dbReference>
<dbReference type="InterPro" id="IPR001633">
    <property type="entry name" value="EAL_dom"/>
</dbReference>
<dbReference type="InterPro" id="IPR043128">
    <property type="entry name" value="Rev_trsase/Diguanyl_cyclase"/>
</dbReference>
<proteinExistence type="predicted"/>
<reference evidence="6" key="1">
    <citation type="submission" date="2022-06" db="EMBL/GenBank/DDBJ databases">
        <title>A novel DMS-producing enzyme.</title>
        <authorList>
            <person name="Zhang Y."/>
        </authorList>
    </citation>
    <scope>NUCLEOTIDE SEQUENCE</scope>
    <source>
        <strain evidence="6">RT37</strain>
    </source>
</reference>
<dbReference type="InterPro" id="IPR005330">
    <property type="entry name" value="MHYT_dom"/>
</dbReference>
<protein>
    <submittedName>
        <fullName evidence="6">EAL domain-containing protein</fullName>
    </submittedName>
</protein>
<dbReference type="Gene3D" id="3.20.20.450">
    <property type="entry name" value="EAL domain"/>
    <property type="match status" value="1"/>
</dbReference>
<keyword evidence="1" id="KW-0812">Transmembrane</keyword>
<feature type="transmembrane region" description="Helical" evidence="1">
    <location>
        <begin position="90"/>
        <end position="110"/>
    </location>
</feature>
<dbReference type="CDD" id="cd00130">
    <property type="entry name" value="PAS"/>
    <property type="match status" value="1"/>
</dbReference>
<dbReference type="NCBIfam" id="TIGR00254">
    <property type="entry name" value="GGDEF"/>
    <property type="match status" value="1"/>
</dbReference>
<dbReference type="PANTHER" id="PTHR44757:SF2">
    <property type="entry name" value="BIOFILM ARCHITECTURE MAINTENANCE PROTEIN MBAA"/>
    <property type="match status" value="1"/>
</dbReference>
<feature type="transmembrane region" description="Helical" evidence="1">
    <location>
        <begin position="154"/>
        <end position="174"/>
    </location>
</feature>
<dbReference type="GO" id="GO:0016020">
    <property type="term" value="C:membrane"/>
    <property type="evidence" value="ECO:0007669"/>
    <property type="project" value="UniProtKB-UniRule"/>
</dbReference>
<keyword evidence="1" id="KW-1133">Transmembrane helix</keyword>
<dbReference type="SMART" id="SM00091">
    <property type="entry name" value="PAS"/>
    <property type="match status" value="1"/>
</dbReference>
<name>A0AAU7KIP8_9GAMM</name>
<feature type="domain" description="GGDEF" evidence="4">
    <location>
        <begin position="425"/>
        <end position="563"/>
    </location>
</feature>
<feature type="transmembrane region" description="Helical" evidence="1">
    <location>
        <begin position="186"/>
        <end position="212"/>
    </location>
</feature>
<dbReference type="SUPFAM" id="SSF55785">
    <property type="entry name" value="PYP-like sensor domain (PAS domain)"/>
    <property type="match status" value="1"/>
</dbReference>
<dbReference type="SUPFAM" id="SSF55073">
    <property type="entry name" value="Nucleotide cyclase"/>
    <property type="match status" value="1"/>
</dbReference>
<dbReference type="InterPro" id="IPR035965">
    <property type="entry name" value="PAS-like_dom_sf"/>
</dbReference>
<evidence type="ECO:0000259" key="4">
    <source>
        <dbReference type="PROSITE" id="PS50887"/>
    </source>
</evidence>
<evidence type="ECO:0000256" key="1">
    <source>
        <dbReference type="PROSITE-ProRule" id="PRU00244"/>
    </source>
</evidence>
<dbReference type="Gene3D" id="3.30.70.270">
    <property type="match status" value="1"/>
</dbReference>
<evidence type="ECO:0000259" key="3">
    <source>
        <dbReference type="PROSITE" id="PS50883"/>
    </source>
</evidence>
<dbReference type="RefSeq" id="WP_348827421.1">
    <property type="nucleotide sequence ID" value="NZ_CP098827.1"/>
</dbReference>
<dbReference type="SUPFAM" id="SSF141868">
    <property type="entry name" value="EAL domain-like"/>
    <property type="match status" value="1"/>
</dbReference>
<feature type="transmembrane region" description="Helical" evidence="1">
    <location>
        <begin position="57"/>
        <end position="78"/>
    </location>
</feature>
<dbReference type="InterPro" id="IPR035919">
    <property type="entry name" value="EAL_sf"/>
</dbReference>
<dbReference type="CDD" id="cd01948">
    <property type="entry name" value="EAL"/>
    <property type="match status" value="1"/>
</dbReference>